<sequence>MLGLANPRSSLLRNPWVSPAVSASWIRVRPRARRIWRIRAPRAAAGSLVSAESLTVIASLKLYSVDVARDTTETTGA</sequence>
<gene>
    <name evidence="1" type="ORF">GCM10022223_14300</name>
</gene>
<accession>A0ABP6Z6G4</accession>
<evidence type="ECO:0000313" key="2">
    <source>
        <dbReference type="Proteomes" id="UP001501074"/>
    </source>
</evidence>
<evidence type="ECO:0000313" key="1">
    <source>
        <dbReference type="EMBL" id="GAA3599935.1"/>
    </source>
</evidence>
<dbReference type="Proteomes" id="UP001501074">
    <property type="component" value="Unassembled WGS sequence"/>
</dbReference>
<name>A0ABP6Z6G4_9ACTN</name>
<proteinExistence type="predicted"/>
<keyword evidence="2" id="KW-1185">Reference proteome</keyword>
<comment type="caution">
    <text evidence="1">The sequence shown here is derived from an EMBL/GenBank/DDBJ whole genome shotgun (WGS) entry which is preliminary data.</text>
</comment>
<protein>
    <submittedName>
        <fullName evidence="1">Uncharacterized protein</fullName>
    </submittedName>
</protein>
<reference evidence="2" key="1">
    <citation type="journal article" date="2019" name="Int. J. Syst. Evol. Microbiol.">
        <title>The Global Catalogue of Microorganisms (GCM) 10K type strain sequencing project: providing services to taxonomists for standard genome sequencing and annotation.</title>
        <authorList>
            <consortium name="The Broad Institute Genomics Platform"/>
            <consortium name="The Broad Institute Genome Sequencing Center for Infectious Disease"/>
            <person name="Wu L."/>
            <person name="Ma J."/>
        </authorList>
    </citation>
    <scope>NUCLEOTIDE SEQUENCE [LARGE SCALE GENOMIC DNA]</scope>
    <source>
        <strain evidence="2">JCM 16902</strain>
    </source>
</reference>
<organism evidence="1 2">
    <name type="scientific">Kineosporia mesophila</name>
    <dbReference type="NCBI Taxonomy" id="566012"/>
    <lineage>
        <taxon>Bacteria</taxon>
        <taxon>Bacillati</taxon>
        <taxon>Actinomycetota</taxon>
        <taxon>Actinomycetes</taxon>
        <taxon>Kineosporiales</taxon>
        <taxon>Kineosporiaceae</taxon>
        <taxon>Kineosporia</taxon>
    </lineage>
</organism>
<dbReference type="EMBL" id="BAAAZO010000002">
    <property type="protein sequence ID" value="GAA3599935.1"/>
    <property type="molecule type" value="Genomic_DNA"/>
</dbReference>